<reference evidence="5 6" key="1">
    <citation type="submission" date="2018-02" db="EMBL/GenBank/DDBJ databases">
        <authorList>
            <person name="Rodrigo-Torres L."/>
            <person name="Arahal R. D."/>
            <person name="Lucena T."/>
        </authorList>
    </citation>
    <scope>NUCLEOTIDE SEQUENCE [LARGE SCALE GENOMIC DNA]</scope>
    <source>
        <strain evidence="5 6">CECT 9267</strain>
    </source>
</reference>
<dbReference type="EMBL" id="OKRC01000006">
    <property type="protein sequence ID" value="SPE21466.1"/>
    <property type="molecule type" value="Genomic_DNA"/>
</dbReference>
<dbReference type="InterPro" id="IPR013766">
    <property type="entry name" value="Thioredoxin_domain"/>
</dbReference>
<dbReference type="GO" id="GO:0008379">
    <property type="term" value="F:thioredoxin peroxidase activity"/>
    <property type="evidence" value="ECO:0007669"/>
    <property type="project" value="InterPro"/>
</dbReference>
<keyword evidence="1 5" id="KW-0575">Peroxidase</keyword>
<evidence type="ECO:0000313" key="5">
    <source>
        <dbReference type="EMBL" id="SPE21466.1"/>
    </source>
</evidence>
<dbReference type="PROSITE" id="PS51352">
    <property type="entry name" value="THIOREDOXIN_2"/>
    <property type="match status" value="1"/>
</dbReference>
<dbReference type="SUPFAM" id="SSF52833">
    <property type="entry name" value="Thioredoxin-like"/>
    <property type="match status" value="1"/>
</dbReference>
<keyword evidence="2" id="KW-0049">Antioxidant</keyword>
<evidence type="ECO:0000256" key="4">
    <source>
        <dbReference type="ARBA" id="ARBA00023284"/>
    </source>
</evidence>
<proteinExistence type="predicted"/>
<dbReference type="Gene3D" id="3.40.30.10">
    <property type="entry name" value="Glutaredoxin"/>
    <property type="match status" value="1"/>
</dbReference>
<evidence type="ECO:0000313" key="6">
    <source>
        <dbReference type="Proteomes" id="UP000239650"/>
    </source>
</evidence>
<accession>A0A9N7IZD9</accession>
<keyword evidence="4" id="KW-0676">Redox-active center</keyword>
<dbReference type="InterPro" id="IPR000866">
    <property type="entry name" value="AhpC/TSA"/>
</dbReference>
<dbReference type="RefSeq" id="WP_035147523.1">
    <property type="nucleotide sequence ID" value="NZ_CAKMCP010000003.1"/>
</dbReference>
<dbReference type="InterPro" id="IPR002065">
    <property type="entry name" value="TPX"/>
</dbReference>
<dbReference type="GeneID" id="57132914"/>
<keyword evidence="3" id="KW-1015">Disulfide bond</keyword>
<dbReference type="Pfam" id="PF00578">
    <property type="entry name" value="AhpC-TSA"/>
    <property type="match status" value="1"/>
</dbReference>
<dbReference type="InterPro" id="IPR036249">
    <property type="entry name" value="Thioredoxin-like_sf"/>
</dbReference>
<gene>
    <name evidence="5" type="primary">tpx</name>
    <name evidence="5" type="ORF">LAS9267_01348</name>
</gene>
<protein>
    <submittedName>
        <fullName evidence="5">Thiol peroxidase</fullName>
        <ecNumber evidence="5">1.11.1.-</ecNumber>
    </submittedName>
</protein>
<dbReference type="PANTHER" id="PTHR43110">
    <property type="entry name" value="THIOL PEROXIDASE"/>
    <property type="match status" value="1"/>
</dbReference>
<evidence type="ECO:0000256" key="3">
    <source>
        <dbReference type="ARBA" id="ARBA00023157"/>
    </source>
</evidence>
<sequence>MQITRHDQPLETIGTPPKVGEQLPAFELVDADYQTRTTQQLLGKRTLISIVPDINTRVCSIQTKHFNQAIDQFTDINFYTVSTNTVEQQQAWCAAEGVQLMQLLSDEALSFGKALNLYVPSNNTLQRSIMIVEADGTISYEELIVEQTDEPNYAAALEFLKSAH</sequence>
<evidence type="ECO:0000256" key="2">
    <source>
        <dbReference type="ARBA" id="ARBA00022862"/>
    </source>
</evidence>
<dbReference type="PANTHER" id="PTHR43110:SF1">
    <property type="entry name" value="THIOL PEROXIDASE"/>
    <property type="match status" value="1"/>
</dbReference>
<dbReference type="Proteomes" id="UP000239650">
    <property type="component" value="Unassembled WGS sequence"/>
</dbReference>
<keyword evidence="5" id="KW-0560">Oxidoreductase</keyword>
<name>A0A9N7IZD9_LATSK</name>
<dbReference type="AlphaFoldDB" id="A0A9N7IZD9"/>
<dbReference type="CDD" id="cd03014">
    <property type="entry name" value="PRX_Atyp2cys"/>
    <property type="match status" value="1"/>
</dbReference>
<dbReference type="EC" id="1.11.1.-" evidence="5"/>
<dbReference type="InterPro" id="IPR050455">
    <property type="entry name" value="Tpx_Peroxidase_subfamily"/>
</dbReference>
<comment type="caution">
    <text evidence="5">The sequence shown here is derived from an EMBL/GenBank/DDBJ whole genome shotgun (WGS) entry which is preliminary data.</text>
</comment>
<evidence type="ECO:0000256" key="1">
    <source>
        <dbReference type="ARBA" id="ARBA00022559"/>
    </source>
</evidence>
<organism evidence="5 6">
    <name type="scientific">Latilactobacillus sakei</name>
    <name type="common">Lactobacillus sakei</name>
    <dbReference type="NCBI Taxonomy" id="1599"/>
    <lineage>
        <taxon>Bacteria</taxon>
        <taxon>Bacillati</taxon>
        <taxon>Bacillota</taxon>
        <taxon>Bacilli</taxon>
        <taxon>Lactobacillales</taxon>
        <taxon>Lactobacillaceae</taxon>
        <taxon>Latilactobacillus</taxon>
    </lineage>
</organism>